<dbReference type="InterPro" id="IPR036188">
    <property type="entry name" value="FAD/NAD-bd_sf"/>
</dbReference>
<accession>A0AAW6T539</accession>
<dbReference type="EMBL" id="JASATX010000001">
    <property type="protein sequence ID" value="MDI2097483.1"/>
    <property type="molecule type" value="Genomic_DNA"/>
</dbReference>
<evidence type="ECO:0000313" key="2">
    <source>
        <dbReference type="EMBL" id="MDI2097483.1"/>
    </source>
</evidence>
<reference evidence="2 3" key="1">
    <citation type="submission" date="2023-04" db="EMBL/GenBank/DDBJ databases">
        <title>Klugiella caeni sp. nov. isolated from the sludge of biochemical tank.</title>
        <authorList>
            <person name="Geng K."/>
        </authorList>
    </citation>
    <scope>NUCLEOTIDE SEQUENCE [LARGE SCALE GENOMIC DNA]</scope>
    <source>
        <strain evidence="2 3">YN-L-19</strain>
    </source>
</reference>
<dbReference type="GO" id="GO:0016491">
    <property type="term" value="F:oxidoreductase activity"/>
    <property type="evidence" value="ECO:0007669"/>
    <property type="project" value="UniProtKB-KW"/>
</dbReference>
<dbReference type="InterPro" id="IPR006076">
    <property type="entry name" value="FAD-dep_OxRdtase"/>
</dbReference>
<dbReference type="Gene3D" id="3.30.9.10">
    <property type="entry name" value="D-Amino Acid Oxidase, subunit A, domain 2"/>
    <property type="match status" value="1"/>
</dbReference>
<dbReference type="GO" id="GO:0005737">
    <property type="term" value="C:cytoplasm"/>
    <property type="evidence" value="ECO:0007669"/>
    <property type="project" value="TreeGrafter"/>
</dbReference>
<keyword evidence="2" id="KW-0560">Oxidoreductase</keyword>
<protein>
    <submittedName>
        <fullName evidence="2">FAD-binding oxidoreductase</fullName>
        <ecNumber evidence="2">1.-.-.-</ecNumber>
    </submittedName>
</protein>
<feature type="domain" description="FAD dependent oxidoreductase" evidence="1">
    <location>
        <begin position="35"/>
        <end position="390"/>
    </location>
</feature>
<evidence type="ECO:0000313" key="3">
    <source>
        <dbReference type="Proteomes" id="UP001321506"/>
    </source>
</evidence>
<keyword evidence="3" id="KW-1185">Reference proteome</keyword>
<dbReference type="SUPFAM" id="SSF51905">
    <property type="entry name" value="FAD/NAD(P)-binding domain"/>
    <property type="match status" value="1"/>
</dbReference>
<dbReference type="Proteomes" id="UP001321506">
    <property type="component" value="Unassembled WGS sequence"/>
</dbReference>
<sequence length="454" mass="49170">MAPATEAASTVSLWHDTVEASVPARPAVTGELAADVAIVGGGLTGLWTAYYLLQARPGLSVRVLEREQVGFGASGRNGGWCSALFPASASALERRHGRSAAIAMRQAMLDTVDEVGRVVEAEGIRCDFVKGGTLSFVRGRAQAKRAEAELAEAAEYGVDRLELVPHRGATRAIRAVHDPATARLHPMKLVRGLAERVERLGGVIHEGTEALEWQPGLVRTAEGSVAADQIVIGLEGYRARVPQTERDALPLYSLMIATEPLPDAFWDEIGIEHGHTFGDFRHLLVYGQRTADNRFAFGGRGARYHWGSRIDPAFDRDDRVFRHLRHALEDLFPAVKGAEITHRWGGPLGVPRDWHASVRFDRDSRIATAGGYVGDGVSTTNIAGRTLAALLTDAEDPLTRLPWVDHRSPRWEPEPWRFIGANGGLVATALADAEERLTGRPSLIARAIAPLTGG</sequence>
<dbReference type="Gene3D" id="3.50.50.60">
    <property type="entry name" value="FAD/NAD(P)-binding domain"/>
    <property type="match status" value="1"/>
</dbReference>
<comment type="caution">
    <text evidence="2">The sequence shown here is derived from an EMBL/GenBank/DDBJ whole genome shotgun (WGS) entry which is preliminary data.</text>
</comment>
<proteinExistence type="predicted"/>
<dbReference type="PANTHER" id="PTHR13847:SF285">
    <property type="entry name" value="FAD DEPENDENT OXIDOREDUCTASE DOMAIN-CONTAINING PROTEIN"/>
    <property type="match status" value="1"/>
</dbReference>
<dbReference type="AlphaFoldDB" id="A0AAW6T539"/>
<gene>
    <name evidence="2" type="ORF">QF206_00685</name>
</gene>
<dbReference type="Pfam" id="PF01266">
    <property type="entry name" value="DAO"/>
    <property type="match status" value="1"/>
</dbReference>
<dbReference type="EC" id="1.-.-.-" evidence="2"/>
<organism evidence="2 3">
    <name type="scientific">Ruicaihuangia caeni</name>
    <dbReference type="NCBI Taxonomy" id="3042517"/>
    <lineage>
        <taxon>Bacteria</taxon>
        <taxon>Bacillati</taxon>
        <taxon>Actinomycetota</taxon>
        <taxon>Actinomycetes</taxon>
        <taxon>Micrococcales</taxon>
        <taxon>Microbacteriaceae</taxon>
        <taxon>Ruicaihuangia</taxon>
    </lineage>
</organism>
<dbReference type="PANTHER" id="PTHR13847">
    <property type="entry name" value="SARCOSINE DEHYDROGENASE-RELATED"/>
    <property type="match status" value="1"/>
</dbReference>
<name>A0AAW6T539_9MICO</name>
<evidence type="ECO:0000259" key="1">
    <source>
        <dbReference type="Pfam" id="PF01266"/>
    </source>
</evidence>